<comment type="caution">
    <text evidence="1">The sequence shown here is derived from an EMBL/GenBank/DDBJ whole genome shotgun (WGS) entry which is preliminary data.</text>
</comment>
<name>A0A4S9EYP1_AURPU</name>
<accession>A0A4S9EYP1</accession>
<sequence>MNESHWVQQVLQQSEGSVLIVFVQVADHAGPIYSKSKNAEWTVEHLGEEALKQCTIMKWTCGDFGPPGGFESHLEKYGEQLLEASRHATSVSKSNSLIIMVMTLMPAKLSLKQIVFVGDGLGSLVVLQALSSIASHPQSKGNVATCFFGAILAGIPLKDDTGPATREWLFRQPRDHREMLHPTLNSLFEKTAKFRTLLSVSADFGEQFIEHSDGSINRKEWDTLAELIDVCSSIECDLWRDANMYHDANTPQRVDFGSTRIALFSWESPEALVDWDLSRETSDYLDTISISGRDSRFEALSCKTYLRKYWGNLGVRIASLLLTAAAQVYENKGETITPPVYDKHQLFLYAFPTHVLLLSNRANIHLYSQSCEIVQWFCQTFRSLKQDEKGVDQGLQISRSFALHHHLYKEYGSENSCFLLQPVMPFKPSRADCWTSLFKHGIVAEISDDRFVPPDDFEGIEIDFQLMVSLAAVTSYYWLETDHTAGFILLGFFTALVPVSMHTSGAIEWHFESRYPKVLDSMQPDHQTAPSEDPAGLHAKRCFVGLWPQAEVLLGSEGAEYDMGESNLPCLSKALHFEGAELAGALGGAAGPVQPIFQGTAVYKLRSHVQQFEKATCYAAALNILTRQVALVYDRQSDIGWLVPQLSLLLHLCHVYYAMHHGTSGQPDPIPWALPSSDGASAALEAFSGSNEVVITSHGPHNKVLLENVLLTLNANFMQTHRTKRSPTPTIVGSKKLYFSELMDQVTQPPGGSPLRVLKTSKLPATKAWLDIINHVDALFVCKNIGQAIGFAGVLCPSNNTSNPNGPSQTPTPVTGCQCSEIPHGQGYLVAHNKCLQRVLSRSPLACNLAGQPFDPQNKHSLWTCPVQVLQNLEKLDSHKERVANPPPGGPPEGAIVFGRLKGSWF</sequence>
<organism evidence="1 2">
    <name type="scientific">Aureobasidium pullulans</name>
    <name type="common">Black yeast</name>
    <name type="synonym">Pullularia pullulans</name>
    <dbReference type="NCBI Taxonomy" id="5580"/>
    <lineage>
        <taxon>Eukaryota</taxon>
        <taxon>Fungi</taxon>
        <taxon>Dikarya</taxon>
        <taxon>Ascomycota</taxon>
        <taxon>Pezizomycotina</taxon>
        <taxon>Dothideomycetes</taxon>
        <taxon>Dothideomycetidae</taxon>
        <taxon>Dothideales</taxon>
        <taxon>Saccotheciaceae</taxon>
        <taxon>Aureobasidium</taxon>
    </lineage>
</organism>
<evidence type="ECO:0000313" key="2">
    <source>
        <dbReference type="Proteomes" id="UP000308953"/>
    </source>
</evidence>
<dbReference type="Proteomes" id="UP000308953">
    <property type="component" value="Unassembled WGS sequence"/>
</dbReference>
<dbReference type="EMBL" id="QZAV01000058">
    <property type="protein sequence ID" value="THX40019.1"/>
    <property type="molecule type" value="Genomic_DNA"/>
</dbReference>
<proteinExistence type="predicted"/>
<gene>
    <name evidence="1" type="ORF">D6D10_03819</name>
</gene>
<evidence type="ECO:0000313" key="1">
    <source>
        <dbReference type="EMBL" id="THX40019.1"/>
    </source>
</evidence>
<dbReference type="AlphaFoldDB" id="A0A4S9EYP1"/>
<protein>
    <submittedName>
        <fullName evidence="1">Uncharacterized protein</fullName>
    </submittedName>
</protein>
<reference evidence="1 2" key="1">
    <citation type="submission" date="2018-10" db="EMBL/GenBank/DDBJ databases">
        <title>Fifty Aureobasidium pullulans genomes reveal a recombining polyextremotolerant generalist.</title>
        <authorList>
            <person name="Gostincar C."/>
            <person name="Turk M."/>
            <person name="Zajc J."/>
            <person name="Gunde-Cimerman N."/>
        </authorList>
    </citation>
    <scope>NUCLEOTIDE SEQUENCE [LARGE SCALE GENOMIC DNA]</scope>
    <source>
        <strain evidence="1 2">EXF-9785</strain>
    </source>
</reference>